<protein>
    <submittedName>
        <fullName evidence="2">Uncharacterized protein</fullName>
    </submittedName>
</protein>
<evidence type="ECO:0000313" key="2">
    <source>
        <dbReference type="EMBL" id="EYF06122.1"/>
    </source>
</evidence>
<dbReference type="EMBL" id="ASRX01000018">
    <property type="protein sequence ID" value="EYF06122.1"/>
    <property type="molecule type" value="Genomic_DNA"/>
</dbReference>
<organism evidence="2 3">
    <name type="scientific">Chondromyces apiculatus DSM 436</name>
    <dbReference type="NCBI Taxonomy" id="1192034"/>
    <lineage>
        <taxon>Bacteria</taxon>
        <taxon>Pseudomonadati</taxon>
        <taxon>Myxococcota</taxon>
        <taxon>Polyangia</taxon>
        <taxon>Polyangiales</taxon>
        <taxon>Polyangiaceae</taxon>
        <taxon>Chondromyces</taxon>
    </lineage>
</organism>
<gene>
    <name evidence="2" type="ORF">CAP_2312</name>
</gene>
<feature type="compositionally biased region" description="Low complexity" evidence="1">
    <location>
        <begin position="31"/>
        <end position="52"/>
    </location>
</feature>
<sequence>MWRPRCHEDEAVASRQDTHCTRTARARRPGRAAVRPAWPASASPFAATALGR</sequence>
<keyword evidence="3" id="KW-1185">Reference proteome</keyword>
<comment type="caution">
    <text evidence="2">The sequence shown here is derived from an EMBL/GenBank/DDBJ whole genome shotgun (WGS) entry which is preliminary data.</text>
</comment>
<dbReference type="Proteomes" id="UP000019678">
    <property type="component" value="Unassembled WGS sequence"/>
</dbReference>
<feature type="compositionally biased region" description="Basic and acidic residues" evidence="1">
    <location>
        <begin position="1"/>
        <end position="20"/>
    </location>
</feature>
<evidence type="ECO:0000256" key="1">
    <source>
        <dbReference type="SAM" id="MobiDB-lite"/>
    </source>
</evidence>
<feature type="region of interest" description="Disordered" evidence="1">
    <location>
        <begin position="1"/>
        <end position="52"/>
    </location>
</feature>
<name>A0A017TB48_9BACT</name>
<accession>A0A017TB48</accession>
<dbReference type="STRING" id="1192034.CAP_2312"/>
<reference evidence="2 3" key="1">
    <citation type="submission" date="2013-05" db="EMBL/GenBank/DDBJ databases">
        <title>Genome assembly of Chondromyces apiculatus DSM 436.</title>
        <authorList>
            <person name="Sharma G."/>
            <person name="Khatri I."/>
            <person name="Kaur C."/>
            <person name="Mayilraj S."/>
            <person name="Subramanian S."/>
        </authorList>
    </citation>
    <scope>NUCLEOTIDE SEQUENCE [LARGE SCALE GENOMIC DNA]</scope>
    <source>
        <strain evidence="2 3">DSM 436</strain>
    </source>
</reference>
<dbReference type="AlphaFoldDB" id="A0A017TB48"/>
<proteinExistence type="predicted"/>
<evidence type="ECO:0000313" key="3">
    <source>
        <dbReference type="Proteomes" id="UP000019678"/>
    </source>
</evidence>